<dbReference type="EMBL" id="JAEVFJ010000002">
    <property type="protein sequence ID" value="KAH8106994.1"/>
    <property type="molecule type" value="Genomic_DNA"/>
</dbReference>
<name>A0A8K0XU63_9AGAR</name>
<dbReference type="PANTHER" id="PTHR28011">
    <property type="entry name" value="NON-CLASSICAL EXPORT PROTEIN 1"/>
    <property type="match status" value="1"/>
</dbReference>
<dbReference type="OrthoDB" id="5593278at2759"/>
<gene>
    <name evidence="1" type="ORF">BXZ70DRAFT_1003880</name>
</gene>
<protein>
    <submittedName>
        <fullName evidence="1">Uncharacterized protein</fullName>
    </submittedName>
</protein>
<reference evidence="1" key="1">
    <citation type="journal article" date="2021" name="New Phytol.">
        <title>Evolutionary innovations through gain and loss of genes in the ectomycorrhizal Boletales.</title>
        <authorList>
            <person name="Wu G."/>
            <person name="Miyauchi S."/>
            <person name="Morin E."/>
            <person name="Kuo A."/>
            <person name="Drula E."/>
            <person name="Varga T."/>
            <person name="Kohler A."/>
            <person name="Feng B."/>
            <person name="Cao Y."/>
            <person name="Lipzen A."/>
            <person name="Daum C."/>
            <person name="Hundley H."/>
            <person name="Pangilinan J."/>
            <person name="Johnson J."/>
            <person name="Barry K."/>
            <person name="LaButti K."/>
            <person name="Ng V."/>
            <person name="Ahrendt S."/>
            <person name="Min B."/>
            <person name="Choi I.G."/>
            <person name="Park H."/>
            <person name="Plett J.M."/>
            <person name="Magnuson J."/>
            <person name="Spatafora J.W."/>
            <person name="Nagy L.G."/>
            <person name="Henrissat B."/>
            <person name="Grigoriev I.V."/>
            <person name="Yang Z.L."/>
            <person name="Xu J."/>
            <person name="Martin F.M."/>
        </authorList>
    </citation>
    <scope>NUCLEOTIDE SEQUENCE</scope>
    <source>
        <strain evidence="1">KKN 215</strain>
    </source>
</reference>
<dbReference type="InterPro" id="IPR024242">
    <property type="entry name" value="NCE101"/>
</dbReference>
<proteinExistence type="predicted"/>
<dbReference type="PANTHER" id="PTHR28011:SF1">
    <property type="entry name" value="NON-CLASSICAL EXPORT PROTEIN 1"/>
    <property type="match status" value="1"/>
</dbReference>
<comment type="caution">
    <text evidence="1">The sequence shown here is derived from an EMBL/GenBank/DDBJ whole genome shotgun (WGS) entry which is preliminary data.</text>
</comment>
<dbReference type="Pfam" id="PF11654">
    <property type="entry name" value="NCE101"/>
    <property type="match status" value="1"/>
</dbReference>
<sequence>MAPVLLSKTLDPLVGIFTGVFAYYLYENNPRTAPPQEERLLSLVRWKLAKRNEEAEALIPKEEQVDWQVLVREASKKQ</sequence>
<dbReference type="AlphaFoldDB" id="A0A8K0XU63"/>
<organism evidence="1 2">
    <name type="scientific">Cristinia sonorae</name>
    <dbReference type="NCBI Taxonomy" id="1940300"/>
    <lineage>
        <taxon>Eukaryota</taxon>
        <taxon>Fungi</taxon>
        <taxon>Dikarya</taxon>
        <taxon>Basidiomycota</taxon>
        <taxon>Agaricomycotina</taxon>
        <taxon>Agaricomycetes</taxon>
        <taxon>Agaricomycetidae</taxon>
        <taxon>Agaricales</taxon>
        <taxon>Pleurotineae</taxon>
        <taxon>Stephanosporaceae</taxon>
        <taxon>Cristinia</taxon>
    </lineage>
</organism>
<evidence type="ECO:0000313" key="1">
    <source>
        <dbReference type="EMBL" id="KAH8106994.1"/>
    </source>
</evidence>
<dbReference type="GO" id="GO:0009306">
    <property type="term" value="P:protein secretion"/>
    <property type="evidence" value="ECO:0007669"/>
    <property type="project" value="InterPro"/>
</dbReference>
<accession>A0A8K0XU63</accession>
<dbReference type="Proteomes" id="UP000813824">
    <property type="component" value="Unassembled WGS sequence"/>
</dbReference>
<evidence type="ECO:0000313" key="2">
    <source>
        <dbReference type="Proteomes" id="UP000813824"/>
    </source>
</evidence>
<keyword evidence="2" id="KW-1185">Reference proteome</keyword>